<proteinExistence type="predicted"/>
<protein>
    <recommendedName>
        <fullName evidence="5">Lipoprotein</fullName>
    </recommendedName>
</protein>
<feature type="compositionally biased region" description="Polar residues" evidence="1">
    <location>
        <begin position="285"/>
        <end position="295"/>
    </location>
</feature>
<evidence type="ECO:0000313" key="3">
    <source>
        <dbReference type="EMBL" id="QDT29822.1"/>
    </source>
</evidence>
<evidence type="ECO:0000256" key="1">
    <source>
        <dbReference type="SAM" id="MobiDB-lite"/>
    </source>
</evidence>
<feature type="signal peptide" evidence="2">
    <location>
        <begin position="1"/>
        <end position="28"/>
    </location>
</feature>
<sequence precursor="true">MQTPIRSLQKIVICLLCFSPLTGCSSLALSTWTWQHSGQFASARKPAVEVIALWEPAEGKGLDGLPTRGFAGQLLFFQHNNTSPVYVKGEVMVYLYDDQGQLDEQSKPIHQFNFDAGAWQVHAVESTLGPAYQVFIPYVRKGSDQAECGLRVRLTQKEAPEVYSRMVSVKLKGKKPHAEAVQPLVQTPPPSENKEEVVTVETLARRERGKRLELAADLKKKTAPEPVSSPEPVRESVIQQVSAESPAPLEAASVGDDRDLRIRRLEEQLGQLLNERQHPLAESAAVSQESVQVPQARSEYRQYRLSGNR</sequence>
<dbReference type="Proteomes" id="UP000315647">
    <property type="component" value="Chromosome"/>
</dbReference>
<dbReference type="RefSeq" id="WP_145451751.1">
    <property type="nucleotide sequence ID" value="NZ_CP037421.1"/>
</dbReference>
<evidence type="ECO:0000313" key="4">
    <source>
        <dbReference type="Proteomes" id="UP000315647"/>
    </source>
</evidence>
<keyword evidence="4" id="KW-1185">Reference proteome</keyword>
<keyword evidence="2" id="KW-0732">Signal</keyword>
<feature type="region of interest" description="Disordered" evidence="1">
    <location>
        <begin position="280"/>
        <end position="309"/>
    </location>
</feature>
<dbReference type="EMBL" id="CP037421">
    <property type="protein sequence ID" value="QDT29822.1"/>
    <property type="molecule type" value="Genomic_DNA"/>
</dbReference>
<evidence type="ECO:0008006" key="5">
    <source>
        <dbReference type="Google" id="ProtNLM"/>
    </source>
</evidence>
<feature type="chain" id="PRO_5021697660" description="Lipoprotein" evidence="2">
    <location>
        <begin position="29"/>
        <end position="309"/>
    </location>
</feature>
<feature type="region of interest" description="Disordered" evidence="1">
    <location>
        <begin position="177"/>
        <end position="200"/>
    </location>
</feature>
<reference evidence="3 4" key="1">
    <citation type="submission" date="2019-03" db="EMBL/GenBank/DDBJ databases">
        <title>Deep-cultivation of Planctomycetes and their phenomic and genomic characterization uncovers novel biology.</title>
        <authorList>
            <person name="Wiegand S."/>
            <person name="Jogler M."/>
            <person name="Boedeker C."/>
            <person name="Pinto D."/>
            <person name="Vollmers J."/>
            <person name="Rivas-Marin E."/>
            <person name="Kohn T."/>
            <person name="Peeters S.H."/>
            <person name="Heuer A."/>
            <person name="Rast P."/>
            <person name="Oberbeckmann S."/>
            <person name="Bunk B."/>
            <person name="Jeske O."/>
            <person name="Meyerdierks A."/>
            <person name="Storesund J.E."/>
            <person name="Kallscheuer N."/>
            <person name="Luecker S."/>
            <person name="Lage O.M."/>
            <person name="Pohl T."/>
            <person name="Merkel B.J."/>
            <person name="Hornburger P."/>
            <person name="Mueller R.-W."/>
            <person name="Bruemmer F."/>
            <person name="Labrenz M."/>
            <person name="Spormann A.M."/>
            <person name="Op den Camp H."/>
            <person name="Overmann J."/>
            <person name="Amann R."/>
            <person name="Jetten M.S.M."/>
            <person name="Mascher T."/>
            <person name="Medema M.H."/>
            <person name="Devos D.P."/>
            <person name="Kaster A.-K."/>
            <person name="Ovreas L."/>
            <person name="Rohde M."/>
            <person name="Galperin M.Y."/>
            <person name="Jogler C."/>
        </authorList>
    </citation>
    <scope>NUCLEOTIDE SEQUENCE [LARGE SCALE GENOMIC DNA]</scope>
    <source>
        <strain evidence="3 4">Enr10</strain>
    </source>
</reference>
<dbReference type="AlphaFoldDB" id="A0A517QDV8"/>
<organism evidence="3 4">
    <name type="scientific">Gimesia panareensis</name>
    <dbReference type="NCBI Taxonomy" id="2527978"/>
    <lineage>
        <taxon>Bacteria</taxon>
        <taxon>Pseudomonadati</taxon>
        <taxon>Planctomycetota</taxon>
        <taxon>Planctomycetia</taxon>
        <taxon>Planctomycetales</taxon>
        <taxon>Planctomycetaceae</taxon>
        <taxon>Gimesia</taxon>
    </lineage>
</organism>
<evidence type="ECO:0000256" key="2">
    <source>
        <dbReference type="SAM" id="SignalP"/>
    </source>
</evidence>
<name>A0A517QDV8_9PLAN</name>
<accession>A0A517QDV8</accession>
<feature type="compositionally biased region" description="Low complexity" evidence="1">
    <location>
        <begin position="224"/>
        <end position="253"/>
    </location>
</feature>
<feature type="region of interest" description="Disordered" evidence="1">
    <location>
        <begin position="215"/>
        <end position="255"/>
    </location>
</feature>
<gene>
    <name evidence="3" type="ORF">Enr10x_51780</name>
</gene>